<organism evidence="1 2">
    <name type="scientific">Pseudomonas frederiksbergensis</name>
    <dbReference type="NCBI Taxonomy" id="104087"/>
    <lineage>
        <taxon>Bacteria</taxon>
        <taxon>Pseudomonadati</taxon>
        <taxon>Pseudomonadota</taxon>
        <taxon>Gammaproteobacteria</taxon>
        <taxon>Pseudomonadales</taxon>
        <taxon>Pseudomonadaceae</taxon>
        <taxon>Pseudomonas</taxon>
    </lineage>
</organism>
<dbReference type="AlphaFoldDB" id="A0A423HR65"/>
<gene>
    <name evidence="1" type="ORF">BK662_12565</name>
</gene>
<dbReference type="Proteomes" id="UP000284002">
    <property type="component" value="Unassembled WGS sequence"/>
</dbReference>
<name>A0A423HR65_9PSED</name>
<evidence type="ECO:0000313" key="2">
    <source>
        <dbReference type="Proteomes" id="UP000284002"/>
    </source>
</evidence>
<proteinExistence type="predicted"/>
<dbReference type="EMBL" id="MOBM01000017">
    <property type="protein sequence ID" value="RON15673.1"/>
    <property type="molecule type" value="Genomic_DNA"/>
</dbReference>
<protein>
    <submittedName>
        <fullName evidence="1">Uncharacterized protein</fullName>
    </submittedName>
</protein>
<sequence>MNTRLAERLLEEGCNPSMYAIGSRGGASDAFYLSHRDTQWQVCYTERGHDSQPIYASGSESQACEFFFQYIMAMRHDHCVGFFKSKDNAVALEHELRELGVLSWSDKIPYAGKHDPRHRVFVTGKEIFVAREALGVVPRRDTGA</sequence>
<evidence type="ECO:0000313" key="1">
    <source>
        <dbReference type="EMBL" id="RON15673.1"/>
    </source>
</evidence>
<accession>A0A423HR65</accession>
<comment type="caution">
    <text evidence="1">The sequence shown here is derived from an EMBL/GenBank/DDBJ whole genome shotgun (WGS) entry which is preliminary data.</text>
</comment>
<reference evidence="1 2" key="1">
    <citation type="submission" date="2016-10" db="EMBL/GenBank/DDBJ databases">
        <title>Comparative genome analysis of multiple Pseudomonas spp. focuses on biocontrol and plant growth promoting traits.</title>
        <authorList>
            <person name="Tao X.-Y."/>
            <person name="Taylor C.G."/>
        </authorList>
    </citation>
    <scope>NUCLEOTIDE SEQUENCE [LARGE SCALE GENOMIC DNA]</scope>
    <source>
        <strain evidence="1 2">36C6</strain>
    </source>
</reference>